<evidence type="ECO:0008006" key="3">
    <source>
        <dbReference type="Google" id="ProtNLM"/>
    </source>
</evidence>
<accession>L7UZX3</accession>
<dbReference type="AlphaFoldDB" id="L7UZX3"/>
<dbReference type="EMBL" id="CP003899">
    <property type="protein sequence ID" value="AGC61031.1"/>
    <property type="molecule type" value="Genomic_DNA"/>
</dbReference>
<sequence>MEFFYCPYCGGQALFPIDEHCWECRSCIRIFAVTLQAVGYPTHDS</sequence>
<organism evidence="1 2">
    <name type="scientific">Mycobacterium liflandii (strain 128FXT)</name>
    <dbReference type="NCBI Taxonomy" id="459424"/>
    <lineage>
        <taxon>Bacteria</taxon>
        <taxon>Bacillati</taxon>
        <taxon>Actinomycetota</taxon>
        <taxon>Actinomycetes</taxon>
        <taxon>Mycobacteriales</taxon>
        <taxon>Mycobacteriaceae</taxon>
        <taxon>Mycobacterium</taxon>
        <taxon>Mycobacterium ulcerans group</taxon>
    </lineage>
</organism>
<evidence type="ECO:0000313" key="1">
    <source>
        <dbReference type="EMBL" id="AGC61031.1"/>
    </source>
</evidence>
<protein>
    <recommendedName>
        <fullName evidence="3">Insertion element protein</fullName>
    </recommendedName>
</protein>
<dbReference type="KEGG" id="mli:MULP_01004"/>
<keyword evidence="2" id="KW-1185">Reference proteome</keyword>
<gene>
    <name evidence="1" type="ordered locus">MULP_01004</name>
</gene>
<evidence type="ECO:0000313" key="2">
    <source>
        <dbReference type="Proteomes" id="UP000011157"/>
    </source>
</evidence>
<dbReference type="Proteomes" id="UP000011157">
    <property type="component" value="Chromosome"/>
</dbReference>
<dbReference type="PATRIC" id="fig|459424.11.peg.1030"/>
<name>L7UZX3_MYCL1</name>
<proteinExistence type="predicted"/>
<reference evidence="1 2" key="1">
    <citation type="journal article" date="2013" name="J. Bacteriol.">
        <title>Complete Genome Sequence of the Frog Pathogen Mycobacterium ulcerans Ecovar Liflandii.</title>
        <authorList>
            <person name="Tobias N.J."/>
            <person name="Doig K.D."/>
            <person name="Medema M.H."/>
            <person name="Chen H."/>
            <person name="Haring V."/>
            <person name="Moore R."/>
            <person name="Seemann T."/>
            <person name="Stinear T.P."/>
        </authorList>
    </citation>
    <scope>NUCLEOTIDE SEQUENCE [LARGE SCALE GENOMIC DNA]</scope>
    <source>
        <strain evidence="1 2">128FXT</strain>
    </source>
</reference>
<dbReference type="HOGENOM" id="CLU_190603_1_0_11"/>